<keyword evidence="9" id="KW-1185">Reference proteome</keyword>
<dbReference type="PANTHER" id="PTHR30485:SF2">
    <property type="entry name" value="BLL0597 PROTEIN"/>
    <property type="match status" value="1"/>
</dbReference>
<name>A0ABW4B607_9GAMM</name>
<keyword evidence="3 6" id="KW-0812">Transmembrane</keyword>
<keyword evidence="4 6" id="KW-1133">Transmembrane helix</keyword>
<dbReference type="Pfam" id="PF01292">
    <property type="entry name" value="Ni_hydr_CYTB"/>
    <property type="match status" value="1"/>
</dbReference>
<comment type="subcellular location">
    <subcellularLocation>
        <location evidence="1">Cell membrane</location>
        <topology evidence="1">Multi-pass membrane protein</topology>
    </subcellularLocation>
</comment>
<feature type="transmembrane region" description="Helical" evidence="6">
    <location>
        <begin position="95"/>
        <end position="117"/>
    </location>
</feature>
<evidence type="ECO:0000256" key="3">
    <source>
        <dbReference type="ARBA" id="ARBA00022692"/>
    </source>
</evidence>
<comment type="caution">
    <text evidence="8">The sequence shown here is derived from an EMBL/GenBank/DDBJ whole genome shotgun (WGS) entry which is preliminary data.</text>
</comment>
<keyword evidence="2" id="KW-1003">Cell membrane</keyword>
<evidence type="ECO:0000313" key="8">
    <source>
        <dbReference type="EMBL" id="MFD1384903.1"/>
    </source>
</evidence>
<feature type="transmembrane region" description="Helical" evidence="6">
    <location>
        <begin position="12"/>
        <end position="30"/>
    </location>
</feature>
<proteinExistence type="predicted"/>
<evidence type="ECO:0000256" key="4">
    <source>
        <dbReference type="ARBA" id="ARBA00022989"/>
    </source>
</evidence>
<feature type="transmembrane region" description="Helical" evidence="6">
    <location>
        <begin position="42"/>
        <end position="62"/>
    </location>
</feature>
<gene>
    <name evidence="8" type="ORF">ACFQ45_16160</name>
</gene>
<dbReference type="PANTHER" id="PTHR30485">
    <property type="entry name" value="NI/FE-HYDROGENASE 1 B-TYPE CYTOCHROME SUBUNIT"/>
    <property type="match status" value="1"/>
</dbReference>
<evidence type="ECO:0000313" key="9">
    <source>
        <dbReference type="Proteomes" id="UP001597059"/>
    </source>
</evidence>
<reference evidence="9" key="1">
    <citation type="journal article" date="2019" name="Int. J. Syst. Evol. Microbiol.">
        <title>The Global Catalogue of Microorganisms (GCM) 10K type strain sequencing project: providing services to taxonomists for standard genome sequencing and annotation.</title>
        <authorList>
            <consortium name="The Broad Institute Genomics Platform"/>
            <consortium name="The Broad Institute Genome Sequencing Center for Infectious Disease"/>
            <person name="Wu L."/>
            <person name="Ma J."/>
        </authorList>
    </citation>
    <scope>NUCLEOTIDE SEQUENCE [LARGE SCALE GENOMIC DNA]</scope>
    <source>
        <strain evidence="9">JCM 30774</strain>
    </source>
</reference>
<feature type="transmembrane region" description="Helical" evidence="6">
    <location>
        <begin position="133"/>
        <end position="154"/>
    </location>
</feature>
<accession>A0ABW4B607</accession>
<dbReference type="Proteomes" id="UP001597059">
    <property type="component" value="Unassembled WGS sequence"/>
</dbReference>
<sequence>MRHSIIIWDPVVRVFHWTVAAAFLLNALILEEGSELHEWAGYYVLSMLVIRVVWGLIGTHNARFANFFPSKLAIRTHIQELISGNIPEDNGHNPLGAIMIFALLIGLALTGLSGWAIEGVFSGAHLAEEVHGFFANSTLVMVFMHVLAVVVFTLKGPRNLIAQMITGRVTRR</sequence>
<dbReference type="InterPro" id="IPR016174">
    <property type="entry name" value="Di-haem_cyt_TM"/>
</dbReference>
<evidence type="ECO:0000256" key="5">
    <source>
        <dbReference type="ARBA" id="ARBA00023136"/>
    </source>
</evidence>
<organism evidence="8 9">
    <name type="scientific">Rhodanobacter aciditrophus</name>
    <dbReference type="NCBI Taxonomy" id="1623218"/>
    <lineage>
        <taxon>Bacteria</taxon>
        <taxon>Pseudomonadati</taxon>
        <taxon>Pseudomonadota</taxon>
        <taxon>Gammaproteobacteria</taxon>
        <taxon>Lysobacterales</taxon>
        <taxon>Rhodanobacteraceae</taxon>
        <taxon>Rhodanobacter</taxon>
    </lineage>
</organism>
<feature type="domain" description="Cytochrome b561 bacterial/Ni-hydrogenase" evidence="7">
    <location>
        <begin position="8"/>
        <end position="167"/>
    </location>
</feature>
<evidence type="ECO:0000256" key="2">
    <source>
        <dbReference type="ARBA" id="ARBA00022475"/>
    </source>
</evidence>
<protein>
    <submittedName>
        <fullName evidence="8">Cytochrome b/b6 domain-containing protein</fullName>
    </submittedName>
</protein>
<dbReference type="InterPro" id="IPR011577">
    <property type="entry name" value="Cyt_b561_bac/Ni-Hgenase"/>
</dbReference>
<dbReference type="InterPro" id="IPR051542">
    <property type="entry name" value="Hydrogenase_cytochrome"/>
</dbReference>
<dbReference type="Gene3D" id="1.20.950.20">
    <property type="entry name" value="Transmembrane di-heme cytochromes, Chain C"/>
    <property type="match status" value="1"/>
</dbReference>
<evidence type="ECO:0000256" key="6">
    <source>
        <dbReference type="SAM" id="Phobius"/>
    </source>
</evidence>
<dbReference type="RefSeq" id="WP_377369565.1">
    <property type="nucleotide sequence ID" value="NZ_JBHTMN010000018.1"/>
</dbReference>
<dbReference type="SUPFAM" id="SSF81342">
    <property type="entry name" value="Transmembrane di-heme cytochromes"/>
    <property type="match status" value="1"/>
</dbReference>
<evidence type="ECO:0000256" key="1">
    <source>
        <dbReference type="ARBA" id="ARBA00004651"/>
    </source>
</evidence>
<dbReference type="EMBL" id="JBHTMN010000018">
    <property type="protein sequence ID" value="MFD1384903.1"/>
    <property type="molecule type" value="Genomic_DNA"/>
</dbReference>
<keyword evidence="5 6" id="KW-0472">Membrane</keyword>
<evidence type="ECO:0000259" key="7">
    <source>
        <dbReference type="Pfam" id="PF01292"/>
    </source>
</evidence>